<sequence>MSLLIKFILAHLIGDFFLQTAKSIGQKNNLKWRSPQLYIHTVVHFALLLLIAGLNHWVAALIITVFHFLIDGSKLQFQNEKNKQTWFFLDQLLHLIVMVAVWAYITQVPKIEISAALLAGGTALIFLTRPASFFIYQALSHWGNEMTEEGQSQKALPKAGSYIGMLERALVFGFILIGQWGAIGFLMAAKSIFRFGDLTRAKDRKLTEYILIGTLMSFGLAILAGMIFTYYFSQF</sequence>
<comment type="caution">
    <text evidence="2">The sequence shown here is derived from an EMBL/GenBank/DDBJ whole genome shotgun (WGS) entry which is preliminary data.</text>
</comment>
<accession>A0A7K3WS08</accession>
<proteinExistence type="predicted"/>
<dbReference type="RefSeq" id="WP_163285854.1">
    <property type="nucleotide sequence ID" value="NZ_JAAGVY010000026.1"/>
</dbReference>
<keyword evidence="3" id="KW-1185">Reference proteome</keyword>
<feature type="transmembrane region" description="Helical" evidence="1">
    <location>
        <begin position="169"/>
        <end position="188"/>
    </location>
</feature>
<feature type="transmembrane region" description="Helical" evidence="1">
    <location>
        <begin position="37"/>
        <end position="66"/>
    </location>
</feature>
<evidence type="ECO:0000256" key="1">
    <source>
        <dbReference type="SAM" id="Phobius"/>
    </source>
</evidence>
<dbReference type="InterPro" id="IPR021737">
    <property type="entry name" value="Phage_phiKZ_Orf197"/>
</dbReference>
<keyword evidence="1" id="KW-1133">Transmembrane helix</keyword>
<evidence type="ECO:0000313" key="3">
    <source>
        <dbReference type="Proteomes" id="UP000486602"/>
    </source>
</evidence>
<keyword evidence="1" id="KW-0472">Membrane</keyword>
<dbReference type="Proteomes" id="UP000486602">
    <property type="component" value="Unassembled WGS sequence"/>
</dbReference>
<dbReference type="Pfam" id="PF11750">
    <property type="entry name" value="DUF3307"/>
    <property type="match status" value="1"/>
</dbReference>
<name>A0A7K3WS08_9FLAO</name>
<evidence type="ECO:0000313" key="2">
    <source>
        <dbReference type="EMBL" id="NEN24460.1"/>
    </source>
</evidence>
<feature type="transmembrane region" description="Helical" evidence="1">
    <location>
        <begin position="209"/>
        <end position="232"/>
    </location>
</feature>
<keyword evidence="1" id="KW-0812">Transmembrane</keyword>
<gene>
    <name evidence="2" type="ORF">G3O08_13190</name>
</gene>
<protein>
    <submittedName>
        <fullName evidence="2">DUF3307 domain-containing protein</fullName>
    </submittedName>
</protein>
<organism evidence="2 3">
    <name type="scientific">Cryomorpha ignava</name>
    <dbReference type="NCBI Taxonomy" id="101383"/>
    <lineage>
        <taxon>Bacteria</taxon>
        <taxon>Pseudomonadati</taxon>
        <taxon>Bacteroidota</taxon>
        <taxon>Flavobacteriia</taxon>
        <taxon>Flavobacteriales</taxon>
        <taxon>Cryomorphaceae</taxon>
        <taxon>Cryomorpha</taxon>
    </lineage>
</organism>
<feature type="transmembrane region" description="Helical" evidence="1">
    <location>
        <begin position="86"/>
        <end position="105"/>
    </location>
</feature>
<dbReference type="AlphaFoldDB" id="A0A7K3WS08"/>
<reference evidence="2 3" key="1">
    <citation type="submission" date="2020-02" db="EMBL/GenBank/DDBJ databases">
        <title>Out from the shadows clarifying the taxonomy of the family Cryomorphaceae and related taxa by utilizing the GTDB taxonomic framework.</title>
        <authorList>
            <person name="Bowman J.P."/>
        </authorList>
    </citation>
    <scope>NUCLEOTIDE SEQUENCE [LARGE SCALE GENOMIC DNA]</scope>
    <source>
        <strain evidence="2 3">QSSC 1-22</strain>
    </source>
</reference>
<feature type="transmembrane region" description="Helical" evidence="1">
    <location>
        <begin position="117"/>
        <end position="139"/>
    </location>
</feature>
<dbReference type="EMBL" id="JAAGVY010000026">
    <property type="protein sequence ID" value="NEN24460.1"/>
    <property type="molecule type" value="Genomic_DNA"/>
</dbReference>